<dbReference type="AlphaFoldDB" id="A0A642VA00"/>
<keyword evidence="2" id="KW-1185">Reference proteome</keyword>
<reference evidence="1" key="1">
    <citation type="journal article" date="2019" name="G3 (Bethesda)">
        <title>Genome Assemblies of Two Rare Opportunistic Yeast Pathogens: Diutina rugosa (syn. Candida rugosa) and Trichomonascus ciferrii (syn. Candida ciferrii).</title>
        <authorList>
            <person name="Mixao V."/>
            <person name="Saus E."/>
            <person name="Hansen A.P."/>
            <person name="Lass-Florl C."/>
            <person name="Gabaldon T."/>
        </authorList>
    </citation>
    <scope>NUCLEOTIDE SEQUENCE</scope>
    <source>
        <strain evidence="1">CBS 4856</strain>
    </source>
</reference>
<proteinExistence type="predicted"/>
<name>A0A642VA00_9ASCO</name>
<dbReference type="OrthoDB" id="331948at2759"/>
<dbReference type="EMBL" id="SWFS01000093">
    <property type="protein sequence ID" value="KAA8916651.1"/>
    <property type="molecule type" value="Genomic_DNA"/>
</dbReference>
<sequence>MNIGSDNLPIYNICLEDGVTRVVTRLYMEDVNKVGPYNNGWMNNWKTAMGNYVWDWVLPIPQRHFTNLKTNVSYDTFNPKLLSILRRRFASGKEGYLAFKQLNAHPSQQNN</sequence>
<gene>
    <name evidence="1" type="ORF">TRICI_001277</name>
</gene>
<protein>
    <submittedName>
        <fullName evidence="1">Uncharacterized protein</fullName>
    </submittedName>
</protein>
<dbReference type="VEuPathDB" id="FungiDB:TRICI_001277"/>
<dbReference type="Proteomes" id="UP000761534">
    <property type="component" value="Unassembled WGS sequence"/>
</dbReference>
<evidence type="ECO:0000313" key="1">
    <source>
        <dbReference type="EMBL" id="KAA8916651.1"/>
    </source>
</evidence>
<accession>A0A642VA00</accession>
<comment type="caution">
    <text evidence="1">The sequence shown here is derived from an EMBL/GenBank/DDBJ whole genome shotgun (WGS) entry which is preliminary data.</text>
</comment>
<organism evidence="1 2">
    <name type="scientific">Trichomonascus ciferrii</name>
    <dbReference type="NCBI Taxonomy" id="44093"/>
    <lineage>
        <taxon>Eukaryota</taxon>
        <taxon>Fungi</taxon>
        <taxon>Dikarya</taxon>
        <taxon>Ascomycota</taxon>
        <taxon>Saccharomycotina</taxon>
        <taxon>Dipodascomycetes</taxon>
        <taxon>Dipodascales</taxon>
        <taxon>Trichomonascaceae</taxon>
        <taxon>Trichomonascus</taxon>
        <taxon>Trichomonascus ciferrii complex</taxon>
    </lineage>
</organism>
<evidence type="ECO:0000313" key="2">
    <source>
        <dbReference type="Proteomes" id="UP000761534"/>
    </source>
</evidence>